<proteinExistence type="predicted"/>
<dbReference type="Proteomes" id="UP000193870">
    <property type="component" value="Unassembled WGS sequence"/>
</dbReference>
<dbReference type="EMBL" id="FWFV01000005">
    <property type="protein sequence ID" value="SLN47463.1"/>
    <property type="molecule type" value="Genomic_DNA"/>
</dbReference>
<evidence type="ECO:0000313" key="4">
    <source>
        <dbReference type="Proteomes" id="UP000193870"/>
    </source>
</evidence>
<feature type="domain" description="SMODS and SLOG-associating 2TM effector" evidence="2">
    <location>
        <begin position="1"/>
        <end position="152"/>
    </location>
</feature>
<gene>
    <name evidence="3" type="ORF">PAM7066_02104</name>
</gene>
<feature type="transmembrane region" description="Helical" evidence="1">
    <location>
        <begin position="43"/>
        <end position="61"/>
    </location>
</feature>
<dbReference type="Pfam" id="PF18160">
    <property type="entry name" value="SLATT_5"/>
    <property type="match status" value="1"/>
</dbReference>
<dbReference type="InterPro" id="IPR041115">
    <property type="entry name" value="SLATT_5"/>
</dbReference>
<keyword evidence="1" id="KW-0812">Transmembrane</keyword>
<sequence length="183" mass="20670">MKAEKRSRFRESYFHITLALYSLAIISIPLLSKSGNADYVNAILTFSSVCTLSLGLLVFGFRFGETAAQHRSCYLDLQRLRESNPEDATSFNTKYIDTLGYYPNHSSQDYIAVVLSNPFKYQQELKDSEGRNIKLSAYTRLKYVSYWAISKLFFAAFAALPALVVLASIIGQNPIELAWNLVP</sequence>
<feature type="transmembrane region" description="Helical" evidence="1">
    <location>
        <begin position="12"/>
        <end position="31"/>
    </location>
</feature>
<accession>A0A1Y5SSR5</accession>
<protein>
    <recommendedName>
        <fullName evidence="2">SMODS and SLOG-associating 2TM effector domain-containing protein</fullName>
    </recommendedName>
</protein>
<organism evidence="3 4">
    <name type="scientific">Palleronia marisminoris</name>
    <dbReference type="NCBI Taxonomy" id="315423"/>
    <lineage>
        <taxon>Bacteria</taxon>
        <taxon>Pseudomonadati</taxon>
        <taxon>Pseudomonadota</taxon>
        <taxon>Alphaproteobacteria</taxon>
        <taxon>Rhodobacterales</taxon>
        <taxon>Roseobacteraceae</taxon>
        <taxon>Palleronia</taxon>
    </lineage>
</organism>
<keyword evidence="1" id="KW-0472">Membrane</keyword>
<reference evidence="3 4" key="1">
    <citation type="submission" date="2017-03" db="EMBL/GenBank/DDBJ databases">
        <authorList>
            <person name="Afonso C.L."/>
            <person name="Miller P.J."/>
            <person name="Scott M.A."/>
            <person name="Spackman E."/>
            <person name="Goraichik I."/>
            <person name="Dimitrov K.M."/>
            <person name="Suarez D.L."/>
            <person name="Swayne D.E."/>
        </authorList>
    </citation>
    <scope>NUCLEOTIDE SEQUENCE [LARGE SCALE GENOMIC DNA]</scope>
    <source>
        <strain evidence="3 4">CECT 7066</strain>
    </source>
</reference>
<keyword evidence="1" id="KW-1133">Transmembrane helix</keyword>
<name>A0A1Y5SSR5_9RHOB</name>
<keyword evidence="4" id="KW-1185">Reference proteome</keyword>
<feature type="transmembrane region" description="Helical" evidence="1">
    <location>
        <begin position="152"/>
        <end position="171"/>
    </location>
</feature>
<evidence type="ECO:0000256" key="1">
    <source>
        <dbReference type="SAM" id="Phobius"/>
    </source>
</evidence>
<evidence type="ECO:0000313" key="3">
    <source>
        <dbReference type="EMBL" id="SLN47463.1"/>
    </source>
</evidence>
<evidence type="ECO:0000259" key="2">
    <source>
        <dbReference type="Pfam" id="PF18160"/>
    </source>
</evidence>
<dbReference type="NCBIfam" id="NF033631">
    <property type="entry name" value="SLATT_5"/>
    <property type="match status" value="1"/>
</dbReference>
<dbReference type="AlphaFoldDB" id="A0A1Y5SSR5"/>